<dbReference type="OrthoDB" id="9760715at2"/>
<comment type="caution">
    <text evidence="4">The sequence shown here is derived from an EMBL/GenBank/DDBJ whole genome shotgun (WGS) entry which is preliminary data.</text>
</comment>
<dbReference type="GO" id="GO:0005524">
    <property type="term" value="F:ATP binding"/>
    <property type="evidence" value="ECO:0007669"/>
    <property type="project" value="InterPro"/>
</dbReference>
<dbReference type="Gene3D" id="3.40.50.300">
    <property type="entry name" value="P-loop containing nucleotide triphosphate hydrolases"/>
    <property type="match status" value="1"/>
</dbReference>
<dbReference type="Proteomes" id="UP000319375">
    <property type="component" value="Unassembled WGS sequence"/>
</dbReference>
<dbReference type="SUPFAM" id="SSF52540">
    <property type="entry name" value="P-loop containing nucleoside triphosphate hydrolases"/>
    <property type="match status" value="2"/>
</dbReference>
<accession>A0A5C5S3A9</accession>
<evidence type="ECO:0000313" key="5">
    <source>
        <dbReference type="Proteomes" id="UP000319375"/>
    </source>
</evidence>
<keyword evidence="5" id="KW-1185">Reference proteome</keyword>
<keyword evidence="4" id="KW-0067">ATP-binding</keyword>
<dbReference type="Pfam" id="PF00271">
    <property type="entry name" value="Helicase_C"/>
    <property type="match status" value="1"/>
</dbReference>
<dbReference type="PANTHER" id="PTHR10799">
    <property type="entry name" value="SNF2/RAD54 HELICASE FAMILY"/>
    <property type="match status" value="1"/>
</dbReference>
<dbReference type="CDD" id="cd18012">
    <property type="entry name" value="DEXQc_arch_SWI2_SNF2"/>
    <property type="match status" value="1"/>
</dbReference>
<dbReference type="Gene3D" id="3.40.50.10810">
    <property type="entry name" value="Tandem AAA-ATPase domain"/>
    <property type="match status" value="1"/>
</dbReference>
<evidence type="ECO:0000313" key="4">
    <source>
        <dbReference type="EMBL" id="TWS29220.1"/>
    </source>
</evidence>
<dbReference type="InterPro" id="IPR027417">
    <property type="entry name" value="P-loop_NTPase"/>
</dbReference>
<reference evidence="4 5" key="1">
    <citation type="submission" date="2019-06" db="EMBL/GenBank/DDBJ databases">
        <title>Tsukamurella conjunctivitidis sp. nov., Tsukamurella assacharolytica sp. nov. and Tsukamurella sputae sp. nov. isolated from patients with conjunctivitis, bacteraemia (lymphoma) and respiratory infection (sputum) in Hong Kong.</title>
        <authorList>
            <person name="Teng J.L.L."/>
            <person name="Lee H.H."/>
            <person name="Fong J.Y.H."/>
            <person name="Fok K.M.N."/>
            <person name="Lau S.K.P."/>
            <person name="Woo P.C.Y."/>
        </authorList>
    </citation>
    <scope>NUCLEOTIDE SEQUENCE [LARGE SCALE GENOMIC DNA]</scope>
    <source>
        <strain evidence="4 5">HKU72</strain>
    </source>
</reference>
<dbReference type="EMBL" id="VIGX01000004">
    <property type="protein sequence ID" value="TWS29220.1"/>
    <property type="molecule type" value="Genomic_DNA"/>
</dbReference>
<dbReference type="InterPro" id="IPR001650">
    <property type="entry name" value="Helicase_C-like"/>
</dbReference>
<dbReference type="PROSITE" id="PS51192">
    <property type="entry name" value="HELICASE_ATP_BIND_1"/>
    <property type="match status" value="1"/>
</dbReference>
<dbReference type="InterPro" id="IPR049730">
    <property type="entry name" value="SNF2/RAD54-like_C"/>
</dbReference>
<evidence type="ECO:0000259" key="2">
    <source>
        <dbReference type="PROSITE" id="PS51192"/>
    </source>
</evidence>
<organism evidence="4 5">
    <name type="scientific">Tsukamurella conjunctivitidis</name>
    <dbReference type="NCBI Taxonomy" id="2592068"/>
    <lineage>
        <taxon>Bacteria</taxon>
        <taxon>Bacillati</taxon>
        <taxon>Actinomycetota</taxon>
        <taxon>Actinomycetes</taxon>
        <taxon>Mycobacteriales</taxon>
        <taxon>Tsukamurellaceae</taxon>
        <taxon>Tsukamurella</taxon>
    </lineage>
</organism>
<dbReference type="SMART" id="SM00487">
    <property type="entry name" value="DEXDc"/>
    <property type="match status" value="1"/>
</dbReference>
<feature type="domain" description="Helicase ATP-binding" evidence="2">
    <location>
        <begin position="493"/>
        <end position="657"/>
    </location>
</feature>
<sequence length="959" mass="103115">MPRPLAATHGVWRPGLGLALWFTDDLGEPTAEPDVAKLPAPIAEVLGDRRPRRSVTLAGPRGRIVAPALTLGPARAGALLDALSPSDGAGDLRYLRWVAKSVERFVAAGAVTPALRNDDGEWIVRWAPVESVQWRTWVQTAAAAMPPVLRRTGDLAAVLDMTAELADRSARQRLGDGPWSWVAAPALRALVDGEPLPARAVADAGAAAAWTEWAGSVRSAETLLVLRLVEPDGRSPGENPLAPRSTPGATPWRLEVCRRVPGAAPVRAEPARMSPVDLDDLAGELARALAVYPPLKRVAQDESSLDFLLTTEEAEALFLEGAPGLTKAGYEVLLPASIATVRPALRLVGREQPGRTALTVQAGLAEIKDFAWQLAVGDTVLTASELATLANSASGLVEVRGKWVRADRRTLAHAARFVAEQRSAAESGTDVSDLLGMIADPAALPAPLAAVDGLGWLDSVYRGGTIAPADVPAPSTLDARLRDYQLRGLEWLVTLWRSGIGAVLADDMGLGKTIQVLALLCHEREQANEPVRPTLLVCPMSVVGNWVAEAQRFAPGLRLHVHHGVDRPTGEEFGKAATASDVVITTFALAARDRELLSGHHWGRLVVDEAQHVKNVNTAAAKALRSIPAAHRVALTGTPVENRLEDLRAVIDLVNPGLLGSARTFRNRFALPIEREQDQAAVRRLNTLTSPFLLRREKTDPAVAPELPEKAEFTVRASLTPEQAGLYQAVLNELVRELRESQGMGRRGLVLASLTRLKQICNHPAHYLGDGSPLLRRGQHRSGKLELLADVLETVAADGERALVFTQYAEFARMLQPWLSGLLGAEVPVLDGAVPRTERDAMVARFQSGDGPPALVATVQSGGTGLNLTAANHVIHVDRWWNPAVENQATDRAFRIGQTRAVQVRKFVCAGTLEERIDGVIAAKKELSSMTVQTGEAWLTELNNDELYELVALRDEAVL</sequence>
<dbReference type="GO" id="GO:0004386">
    <property type="term" value="F:helicase activity"/>
    <property type="evidence" value="ECO:0007669"/>
    <property type="project" value="UniProtKB-KW"/>
</dbReference>
<dbReference type="InterPro" id="IPR022138">
    <property type="entry name" value="DUF3670"/>
</dbReference>
<name>A0A5C5S3A9_9ACTN</name>
<dbReference type="RefSeq" id="WP_146486945.1">
    <property type="nucleotide sequence ID" value="NZ_VIGX01000004.1"/>
</dbReference>
<dbReference type="InterPro" id="IPR014001">
    <property type="entry name" value="Helicase_ATP-bd"/>
</dbReference>
<dbReference type="PROSITE" id="PS51194">
    <property type="entry name" value="HELICASE_CTER"/>
    <property type="match status" value="1"/>
</dbReference>
<dbReference type="InterPro" id="IPR000330">
    <property type="entry name" value="SNF2_N"/>
</dbReference>
<feature type="domain" description="Helicase C-terminal" evidence="3">
    <location>
        <begin position="787"/>
        <end position="943"/>
    </location>
</feature>
<keyword evidence="4" id="KW-0347">Helicase</keyword>
<dbReference type="Pfam" id="PF00176">
    <property type="entry name" value="SNF2-rel_dom"/>
    <property type="match status" value="1"/>
</dbReference>
<dbReference type="Pfam" id="PF12419">
    <property type="entry name" value="DUF3670"/>
    <property type="match status" value="1"/>
</dbReference>
<evidence type="ECO:0000259" key="3">
    <source>
        <dbReference type="PROSITE" id="PS51194"/>
    </source>
</evidence>
<proteinExistence type="predicted"/>
<gene>
    <name evidence="4" type="ORF">FK530_10485</name>
</gene>
<keyword evidence="1" id="KW-0378">Hydrolase</keyword>
<dbReference type="AlphaFoldDB" id="A0A5C5S3A9"/>
<dbReference type="InterPro" id="IPR038718">
    <property type="entry name" value="SNF2-like_sf"/>
</dbReference>
<protein>
    <submittedName>
        <fullName evidence="4">DEAD/DEAH box helicase</fullName>
    </submittedName>
</protein>
<evidence type="ECO:0000256" key="1">
    <source>
        <dbReference type="ARBA" id="ARBA00022801"/>
    </source>
</evidence>
<dbReference type="GO" id="GO:0016787">
    <property type="term" value="F:hydrolase activity"/>
    <property type="evidence" value="ECO:0007669"/>
    <property type="project" value="UniProtKB-KW"/>
</dbReference>
<dbReference type="CDD" id="cd18793">
    <property type="entry name" value="SF2_C_SNF"/>
    <property type="match status" value="1"/>
</dbReference>
<keyword evidence="4" id="KW-0547">Nucleotide-binding</keyword>
<dbReference type="SMART" id="SM00490">
    <property type="entry name" value="HELICc"/>
    <property type="match status" value="1"/>
</dbReference>